<evidence type="ECO:0000313" key="3">
    <source>
        <dbReference type="EMBL" id="NEI72040.1"/>
    </source>
</evidence>
<feature type="transmembrane region" description="Helical" evidence="2">
    <location>
        <begin position="50"/>
        <end position="68"/>
    </location>
</feature>
<sequence length="196" mass="21157">MGTLLAFAPFIAFALVDRLVGATEGLIVGAIVSAALLLRDWAVLGRSPKILEIGTTILFGALALYAVFGGSSWSIVGVRLCVDLGLLLIVLISMALRRPFTLQYAREQVSAELWSSPQFMRTNYVITAAWALAFFVLVAADIVLLYVPALPPRIGIISTIVALIAAVKFTAWYPERRGPAEPTSESRPATPETPER</sequence>
<comment type="caution">
    <text evidence="3">The sequence shown here is derived from an EMBL/GenBank/DDBJ whole genome shotgun (WGS) entry which is preliminary data.</text>
</comment>
<dbReference type="Proteomes" id="UP000483035">
    <property type="component" value="Unassembled WGS sequence"/>
</dbReference>
<keyword evidence="2" id="KW-0812">Transmembrane</keyword>
<dbReference type="EMBL" id="WUEY01000010">
    <property type="protein sequence ID" value="NEI72040.1"/>
    <property type="molecule type" value="Genomic_DNA"/>
</dbReference>
<dbReference type="RefSeq" id="WP_163988970.1">
    <property type="nucleotide sequence ID" value="NZ_WUEY01000010.1"/>
</dbReference>
<evidence type="ECO:0000256" key="1">
    <source>
        <dbReference type="SAM" id="MobiDB-lite"/>
    </source>
</evidence>
<keyword evidence="2" id="KW-0472">Membrane</keyword>
<name>A0A6L9UCV7_9HYPH</name>
<feature type="transmembrane region" description="Helical" evidence="2">
    <location>
        <begin position="74"/>
        <end position="96"/>
    </location>
</feature>
<reference evidence="3 4" key="1">
    <citation type="submission" date="2019-12" db="EMBL/GenBank/DDBJ databases">
        <title>Rhizobium genotypes associated with high levels of biological nitrogen fixation by grain legumes in a temperate-maritime cropping system.</title>
        <authorList>
            <person name="Maluk M."/>
            <person name="Francesc Ferrando Molina F."/>
            <person name="Lopez Del Egido L."/>
            <person name="Lafos M."/>
            <person name="Langarica-Fuentes A."/>
            <person name="Gebre Yohannes G."/>
            <person name="Young M.W."/>
            <person name="Martin P."/>
            <person name="Gantlett R."/>
            <person name="Kenicer G."/>
            <person name="Hawes C."/>
            <person name="Begg G.S."/>
            <person name="Quilliam R.S."/>
            <person name="Squire G.R."/>
            <person name="Poole P.S."/>
            <person name="Young P.W."/>
            <person name="Iannetta P.M."/>
            <person name="James E.K."/>
        </authorList>
    </citation>
    <scope>NUCLEOTIDE SEQUENCE [LARGE SCALE GENOMIC DNA]</scope>
    <source>
        <strain evidence="3 4">JHI1118</strain>
    </source>
</reference>
<keyword evidence="2" id="KW-1133">Transmembrane helix</keyword>
<protein>
    <recommendedName>
        <fullName evidence="5">Intracellular septation protein A</fullName>
    </recommendedName>
</protein>
<evidence type="ECO:0000313" key="4">
    <source>
        <dbReference type="Proteomes" id="UP000483035"/>
    </source>
</evidence>
<organism evidence="3 4">
    <name type="scientific">Rhizobium lusitanum</name>
    <dbReference type="NCBI Taxonomy" id="293958"/>
    <lineage>
        <taxon>Bacteria</taxon>
        <taxon>Pseudomonadati</taxon>
        <taxon>Pseudomonadota</taxon>
        <taxon>Alphaproteobacteria</taxon>
        <taxon>Hyphomicrobiales</taxon>
        <taxon>Rhizobiaceae</taxon>
        <taxon>Rhizobium/Agrobacterium group</taxon>
        <taxon>Rhizobium</taxon>
    </lineage>
</organism>
<feature type="transmembrane region" description="Helical" evidence="2">
    <location>
        <begin position="124"/>
        <end position="147"/>
    </location>
</feature>
<feature type="transmembrane region" description="Helical" evidence="2">
    <location>
        <begin position="20"/>
        <end position="38"/>
    </location>
</feature>
<gene>
    <name evidence="3" type="ORF">GR212_20870</name>
</gene>
<dbReference type="AlphaFoldDB" id="A0A6L9UCV7"/>
<accession>A0A6L9UCV7</accession>
<feature type="transmembrane region" description="Helical" evidence="2">
    <location>
        <begin position="153"/>
        <end position="173"/>
    </location>
</feature>
<proteinExistence type="predicted"/>
<evidence type="ECO:0008006" key="5">
    <source>
        <dbReference type="Google" id="ProtNLM"/>
    </source>
</evidence>
<feature type="region of interest" description="Disordered" evidence="1">
    <location>
        <begin position="177"/>
        <end position="196"/>
    </location>
</feature>
<evidence type="ECO:0000256" key="2">
    <source>
        <dbReference type="SAM" id="Phobius"/>
    </source>
</evidence>